<dbReference type="PANTHER" id="PTHR43048:SF3">
    <property type="entry name" value="METHYLMALONYL-COA EPIMERASE, MITOCHONDRIAL"/>
    <property type="match status" value="1"/>
</dbReference>
<sequence length="269" mass="28267">MIRDIDLDHVAVATEVQAEAWPRYRGELGGSWLSGGDSPGFSAAQVKFANGMKVEVLEPLRVEENDFLRRFLDQNGPGPHHLTFKVADIRSALATAEAAGFAPVGVDLSHESWQEAFLHPKQALGVVVQLAQSGDEWESAPPAHLPQPGPAGPATLDHIAHVVADLDAGMSLFGGLLGGTPQAEGRLEGGRYVELGWQGPGRVRLVAPDGDGGKASWAAWLGGRAGRVHHLAFTVTDPSAVAGAEPAGDGTWVVSPEVNLGVRLVLRTA</sequence>
<keyword evidence="1" id="KW-0479">Metal-binding</keyword>
<proteinExistence type="predicted"/>
<feature type="domain" description="VOC" evidence="2">
    <location>
        <begin position="6"/>
        <end position="133"/>
    </location>
</feature>
<evidence type="ECO:0000259" key="2">
    <source>
        <dbReference type="PROSITE" id="PS51819"/>
    </source>
</evidence>
<dbReference type="InterPro" id="IPR037523">
    <property type="entry name" value="VOC_core"/>
</dbReference>
<feature type="domain" description="VOC" evidence="2">
    <location>
        <begin position="155"/>
        <end position="269"/>
    </location>
</feature>
<dbReference type="SUPFAM" id="SSF54593">
    <property type="entry name" value="Glyoxalase/Bleomycin resistance protein/Dihydroxybiphenyl dioxygenase"/>
    <property type="match status" value="1"/>
</dbReference>
<organism evidence="3">
    <name type="scientific">uncultured Acidimicrobiales bacterium</name>
    <dbReference type="NCBI Taxonomy" id="310071"/>
    <lineage>
        <taxon>Bacteria</taxon>
        <taxon>Bacillati</taxon>
        <taxon>Actinomycetota</taxon>
        <taxon>Acidimicrobiia</taxon>
        <taxon>Acidimicrobiales</taxon>
        <taxon>environmental samples</taxon>
    </lineage>
</organism>
<dbReference type="InterPro" id="IPR051785">
    <property type="entry name" value="MMCE/EMCE_epimerase"/>
</dbReference>
<dbReference type="AlphaFoldDB" id="A0A6J4J4R8"/>
<dbReference type="InterPro" id="IPR029068">
    <property type="entry name" value="Glyas_Bleomycin-R_OHBP_Dase"/>
</dbReference>
<dbReference type="Pfam" id="PF13669">
    <property type="entry name" value="Glyoxalase_4"/>
    <property type="match status" value="1"/>
</dbReference>
<dbReference type="GO" id="GO:0046491">
    <property type="term" value="P:L-methylmalonyl-CoA metabolic process"/>
    <property type="evidence" value="ECO:0007669"/>
    <property type="project" value="TreeGrafter"/>
</dbReference>
<evidence type="ECO:0000313" key="3">
    <source>
        <dbReference type="EMBL" id="CAA9267795.1"/>
    </source>
</evidence>
<accession>A0A6J4J4R8</accession>
<gene>
    <name evidence="3" type="ORF">AVDCRST_MAG50-3247</name>
</gene>
<dbReference type="PROSITE" id="PS51819">
    <property type="entry name" value="VOC"/>
    <property type="match status" value="2"/>
</dbReference>
<dbReference type="GO" id="GO:0004493">
    <property type="term" value="F:methylmalonyl-CoA epimerase activity"/>
    <property type="evidence" value="ECO:0007669"/>
    <property type="project" value="TreeGrafter"/>
</dbReference>
<evidence type="ECO:0000256" key="1">
    <source>
        <dbReference type="ARBA" id="ARBA00022723"/>
    </source>
</evidence>
<name>A0A6J4J4R8_9ACTN</name>
<dbReference type="Gene3D" id="3.10.180.10">
    <property type="entry name" value="2,3-Dihydroxybiphenyl 1,2-Dioxygenase, domain 1"/>
    <property type="match status" value="2"/>
</dbReference>
<dbReference type="GO" id="GO:0046872">
    <property type="term" value="F:metal ion binding"/>
    <property type="evidence" value="ECO:0007669"/>
    <property type="project" value="UniProtKB-KW"/>
</dbReference>
<protein>
    <recommendedName>
        <fullName evidence="2">VOC domain-containing protein</fullName>
    </recommendedName>
</protein>
<dbReference type="EMBL" id="CADCTF010000152">
    <property type="protein sequence ID" value="CAA9267795.1"/>
    <property type="molecule type" value="Genomic_DNA"/>
</dbReference>
<reference evidence="3" key="1">
    <citation type="submission" date="2020-02" db="EMBL/GenBank/DDBJ databases">
        <authorList>
            <person name="Meier V. D."/>
        </authorList>
    </citation>
    <scope>NUCLEOTIDE SEQUENCE</scope>
    <source>
        <strain evidence="3">AVDCRST_MAG50</strain>
    </source>
</reference>
<dbReference type="PANTHER" id="PTHR43048">
    <property type="entry name" value="METHYLMALONYL-COA EPIMERASE"/>
    <property type="match status" value="1"/>
</dbReference>